<evidence type="ECO:0000256" key="5">
    <source>
        <dbReference type="ARBA" id="ARBA00022741"/>
    </source>
</evidence>
<comment type="similarity">
    <text evidence="2">Belongs to the PI3/PI4-kinase family. Type III PI4K subfamily.</text>
</comment>
<comment type="catalytic activity">
    <reaction evidence="1">
        <text>a 1,2-diacyl-sn-glycero-3-phospho-(1D-myo-inositol) + ATP = a 1,2-diacyl-sn-glycero-3-phospho-(1D-myo-inositol 4-phosphate) + ADP + H(+)</text>
        <dbReference type="Rhea" id="RHEA:19877"/>
        <dbReference type="ChEBI" id="CHEBI:15378"/>
        <dbReference type="ChEBI" id="CHEBI:30616"/>
        <dbReference type="ChEBI" id="CHEBI:57880"/>
        <dbReference type="ChEBI" id="CHEBI:58178"/>
        <dbReference type="ChEBI" id="CHEBI:456216"/>
        <dbReference type="EC" id="2.7.1.67"/>
    </reaction>
</comment>
<dbReference type="Pfam" id="PF19274">
    <property type="entry name" value="PI4K_N"/>
    <property type="match status" value="2"/>
</dbReference>
<dbReference type="SUPFAM" id="SSF56112">
    <property type="entry name" value="Protein kinase-like (PK-like)"/>
    <property type="match status" value="1"/>
</dbReference>
<evidence type="ECO:0000259" key="8">
    <source>
        <dbReference type="PROSITE" id="PS50290"/>
    </source>
</evidence>
<dbReference type="Pfam" id="PF00613">
    <property type="entry name" value="PI3Ka"/>
    <property type="match status" value="1"/>
</dbReference>
<dbReference type="PROSITE" id="PS50290">
    <property type="entry name" value="PI3_4_KINASE_3"/>
    <property type="match status" value="1"/>
</dbReference>
<dbReference type="GO" id="GO:0004430">
    <property type="term" value="F:1-phosphatidylinositol 4-kinase activity"/>
    <property type="evidence" value="ECO:0007669"/>
    <property type="project" value="UniProtKB-EC"/>
</dbReference>
<evidence type="ECO:0000256" key="3">
    <source>
        <dbReference type="ARBA" id="ARBA00012169"/>
    </source>
</evidence>
<dbReference type="Gene3D" id="1.25.40.70">
    <property type="entry name" value="Phosphatidylinositol 3-kinase, accessory domain (PIK)"/>
    <property type="match status" value="1"/>
</dbReference>
<dbReference type="Pfam" id="PF00454">
    <property type="entry name" value="PI3_PI4_kinase"/>
    <property type="match status" value="1"/>
</dbReference>
<dbReference type="GO" id="GO:0005524">
    <property type="term" value="F:ATP binding"/>
    <property type="evidence" value="ECO:0007669"/>
    <property type="project" value="UniProtKB-KW"/>
</dbReference>
<dbReference type="PROSITE" id="PS00916">
    <property type="entry name" value="PI3_4_KINASE_2"/>
    <property type="match status" value="1"/>
</dbReference>
<evidence type="ECO:0000256" key="7">
    <source>
        <dbReference type="ARBA" id="ARBA00022840"/>
    </source>
</evidence>
<organism evidence="10 11">
    <name type="scientific">Leucosporidium creatinivorum</name>
    <dbReference type="NCBI Taxonomy" id="106004"/>
    <lineage>
        <taxon>Eukaryota</taxon>
        <taxon>Fungi</taxon>
        <taxon>Dikarya</taxon>
        <taxon>Basidiomycota</taxon>
        <taxon>Pucciniomycotina</taxon>
        <taxon>Microbotryomycetes</taxon>
        <taxon>Leucosporidiales</taxon>
        <taxon>Leucosporidium</taxon>
    </lineage>
</organism>
<dbReference type="InterPro" id="IPR036940">
    <property type="entry name" value="PI3/4_kinase_cat_sf"/>
</dbReference>
<dbReference type="PANTHER" id="PTHR10048:SF15">
    <property type="entry name" value="PHOSPHATIDYLINOSITOL 4-KINASE ALPHA"/>
    <property type="match status" value="1"/>
</dbReference>
<sequence>MDFLDSNLHQSILGALAANLASSSTQDDLSLLTESFSSLEPVTNGVVNGVLARLGAPTTDEPAADPITVQQVESIIAFSEYATNAEPSPAHHGRLLQLLRDAPTWDVEPALGLQASQDWAPPDRLSHALISSVLVLTEAGAGDRSSSLTAVAGYQKALVEEIERSEGHRIIGYLLPALNGARRAINESSFTWNVSDATLSGATPAEAQLTAVAEAISRDWDLSTEGGRLALATLRQYETSSKSLSAGLVVLCDLEAQRAYWASSLTHADACSDGWKTPLASEVAKLQGGEAAQAATSRALEAWSQTLLALQKLDSEGAADPYSLDILLASLKLATVSTIASGANNPQLGATLEALLTHPASVSDEALQIGAVECLQAITHAFPGSVSQASSTLRRFILSPSPIFEQIGELGPSPAMLAATKAYASLIELSGAKDLRVSAVQSLLNHFSLGDRESVARPVKKEADANSVHDTIAGAQKGAVSANIAHAVARLALEFNDEQTSRLVASMLLQRLAGTDPAVDGAVMFELTELAYVVDKSTFADIVKSIYDVSKSLGQDSFMTSVVLTAQTRLATAAASRPAFHTEFLTETLALFLHKGVAETGRKTSRNARTDSLLELIPVIDTFLTAAKFNPRGEVSPALVALFRGTWYLCLLSGFLSTPARIAEWQRAALVRIASHTPGLLRGVSNDFVETELEFSTILRSQTHALSPDSVRAEFASSLPQQATNARGLPVQQVIFLATVLGLESLRAEAGQPSTILTYFHVEGVNNHAQVYETLVSIAEKVNATFIHRLTELVTTHSMDSSIYREVREVLLETSHQFAKVRTVATRYANDLFANFPSLLCAEEVVTVLLEMLTVLRRACLAEFVDEYTPTFSFHSGRSDFSIVLPDDYSIRNKVLSDLHRYARAWLKAGLNRAPLEMRGLLQSYIDGPTDEFHSSAFGDDEMGKSVAVDLVRMSPSNGKGASLPNWGDWKGDDSANFARTFAAKGHYGGSAAHSDTARAELLEELDKLAEQSEKHQLKLKLAGLRQLLYRAAGYLVKAETPDVDVLHQVVALPVRIFTESAIALAQDVWTWIVDARPELESRLMAEIAEAWSSTVLDRRGLFSSAHNREDPLNQETQYSPTDKEGMIKEYHVATRLLQPHSTLLSFLSSRFQSFRYRDSDLVYSCLRIILNSSLVAESWSTHQLARELRMRLLAFGFCVLQGSQLESSIEFNLRASLYNAALSWFAIPPGWTYGSNRIQLKADLQAVEELQAAIKSDSPSYGYIASSGSSLRSLPGRFSVSSAVALHNNRTHLLLTLLENEADRIKLWINPMMDAKRGPVPSRSVVSEATWRQLVRIAWSSWPDVAIQLPERAKHAAATAEVTRLVRSHPLRVQANADALKYFIGESIAPETRSQLRHLLFWAPVPVISALRFLFGKFGGDPILLQYALRVLEHHPVGVTFFYIPQVVQALRTDALGYAERFIFETSQISQLFCHQIIWNMKANAYRGDAGEEEDPMKPTLDRMVKMIVGALSGEAKAFFQREFAFFDEVTSISAKLKPFIKSPKPEKKAKIDEEMAKIKVDPGVYLPSNPDGVLVDIDRKSGRPLQSHAKAPFMATFKVRRDRKTGGEVILDSQDAILDSEDVAGESKTFDTWQAAIFKVGDDCRQDVLALQIIAMHKNIFTSLGLDLLVTPYRVTATGPGCGVIDVVPNATSRDEMGRAKINDLKSFFVIKYGSPEGIEFQRARTNFIQSMAAYSLLCYIVQIKDRHNGNIMIDGRGCITHIDFGFLFDIGPGGVKFEPSSFKLTHEMVVLMGGRDSPGFRQFTELTVKSFLACRPYGQAVVETSALMAGAGFPSYKDDLTMHRLAERFRLDLSEVDAAEYMKSVINNALENPRSIIYDQFQLSTNGIPYVR</sequence>
<proteinExistence type="inferred from homology"/>
<dbReference type="GO" id="GO:0046854">
    <property type="term" value="P:phosphatidylinositol phosphate biosynthetic process"/>
    <property type="evidence" value="ECO:0007669"/>
    <property type="project" value="InterPro"/>
</dbReference>
<evidence type="ECO:0000256" key="1">
    <source>
        <dbReference type="ARBA" id="ARBA00001686"/>
    </source>
</evidence>
<keyword evidence="4" id="KW-0808">Transferase</keyword>
<dbReference type="GO" id="GO:0048015">
    <property type="term" value="P:phosphatidylinositol-mediated signaling"/>
    <property type="evidence" value="ECO:0007669"/>
    <property type="project" value="TreeGrafter"/>
</dbReference>
<evidence type="ECO:0000313" key="11">
    <source>
        <dbReference type="Proteomes" id="UP000193467"/>
    </source>
</evidence>
<dbReference type="InterPro" id="IPR001263">
    <property type="entry name" value="PI3K_accessory_dom"/>
</dbReference>
<reference evidence="10 11" key="1">
    <citation type="submission" date="2016-07" db="EMBL/GenBank/DDBJ databases">
        <title>Pervasive Adenine N6-methylation of Active Genes in Fungi.</title>
        <authorList>
            <consortium name="DOE Joint Genome Institute"/>
            <person name="Mondo S.J."/>
            <person name="Dannebaum R.O."/>
            <person name="Kuo R.C."/>
            <person name="Labutti K."/>
            <person name="Haridas S."/>
            <person name="Kuo A."/>
            <person name="Salamov A."/>
            <person name="Ahrendt S.R."/>
            <person name="Lipzen A."/>
            <person name="Sullivan W."/>
            <person name="Andreopoulos W.B."/>
            <person name="Clum A."/>
            <person name="Lindquist E."/>
            <person name="Daum C."/>
            <person name="Ramamoorthy G.K."/>
            <person name="Gryganskyi A."/>
            <person name="Culley D."/>
            <person name="Magnuson J.K."/>
            <person name="James T.Y."/>
            <person name="O'Malley M.A."/>
            <person name="Stajich J.E."/>
            <person name="Spatafora J.W."/>
            <person name="Visel A."/>
            <person name="Grigoriev I.V."/>
        </authorList>
    </citation>
    <scope>NUCLEOTIDE SEQUENCE [LARGE SCALE GENOMIC DNA]</scope>
    <source>
        <strain evidence="10 11">62-1032</strain>
    </source>
</reference>
<keyword evidence="6" id="KW-0418">Kinase</keyword>
<dbReference type="PROSITE" id="PS51545">
    <property type="entry name" value="PIK_HELICAL"/>
    <property type="match status" value="1"/>
</dbReference>
<dbReference type="Gene3D" id="3.30.1010.10">
    <property type="entry name" value="Phosphatidylinositol 3-kinase Catalytic Subunit, Chain A, domain 4"/>
    <property type="match status" value="1"/>
</dbReference>
<dbReference type="InParanoid" id="A0A1Y2F4X6"/>
<dbReference type="EMBL" id="MCGR01000029">
    <property type="protein sequence ID" value="ORY78396.1"/>
    <property type="molecule type" value="Genomic_DNA"/>
</dbReference>
<dbReference type="InterPro" id="IPR000403">
    <property type="entry name" value="PI3/4_kinase_cat_dom"/>
</dbReference>
<dbReference type="InterPro" id="IPR018936">
    <property type="entry name" value="PI3/4_kinase_CS"/>
</dbReference>
<dbReference type="GO" id="GO:0005886">
    <property type="term" value="C:plasma membrane"/>
    <property type="evidence" value="ECO:0007669"/>
    <property type="project" value="TreeGrafter"/>
</dbReference>
<dbReference type="PANTHER" id="PTHR10048">
    <property type="entry name" value="PHOSPHATIDYLINOSITOL KINASE"/>
    <property type="match status" value="1"/>
</dbReference>
<dbReference type="InterPro" id="IPR045495">
    <property type="entry name" value="PI4K_N"/>
</dbReference>
<dbReference type="Proteomes" id="UP000193467">
    <property type="component" value="Unassembled WGS sequence"/>
</dbReference>
<dbReference type="FunFam" id="1.25.40.70:FF:000011">
    <property type="entry name" value="Phosphatidylinositol 4-kinase alpha"/>
    <property type="match status" value="1"/>
</dbReference>
<dbReference type="SMART" id="SM00145">
    <property type="entry name" value="PI3Ka"/>
    <property type="match status" value="1"/>
</dbReference>
<dbReference type="CDD" id="cd05167">
    <property type="entry name" value="PI4Kc_III_alpha"/>
    <property type="match status" value="1"/>
</dbReference>
<dbReference type="PROSITE" id="PS00915">
    <property type="entry name" value="PI3_4_KINASE_1"/>
    <property type="match status" value="1"/>
</dbReference>
<dbReference type="Gene3D" id="1.10.1070.11">
    <property type="entry name" value="Phosphatidylinositol 3-/4-kinase, catalytic domain"/>
    <property type="match status" value="1"/>
</dbReference>
<dbReference type="GO" id="GO:0005737">
    <property type="term" value="C:cytoplasm"/>
    <property type="evidence" value="ECO:0007669"/>
    <property type="project" value="TreeGrafter"/>
</dbReference>
<name>A0A1Y2F4X6_9BASI</name>
<dbReference type="SUPFAM" id="SSF48371">
    <property type="entry name" value="ARM repeat"/>
    <property type="match status" value="1"/>
</dbReference>
<dbReference type="FunFam" id="1.10.1070.11:FF:000012">
    <property type="entry name" value="Phosphatidylinositol 4-kinase alpha 1"/>
    <property type="match status" value="1"/>
</dbReference>
<evidence type="ECO:0000259" key="9">
    <source>
        <dbReference type="PROSITE" id="PS51545"/>
    </source>
</evidence>
<dbReference type="InterPro" id="IPR015433">
    <property type="entry name" value="PI3/4_kinase"/>
</dbReference>
<keyword evidence="5" id="KW-0547">Nucleotide-binding</keyword>
<evidence type="ECO:0000256" key="6">
    <source>
        <dbReference type="ARBA" id="ARBA00022777"/>
    </source>
</evidence>
<dbReference type="InterPro" id="IPR016024">
    <property type="entry name" value="ARM-type_fold"/>
</dbReference>
<dbReference type="SMART" id="SM00146">
    <property type="entry name" value="PI3Kc"/>
    <property type="match status" value="1"/>
</dbReference>
<gene>
    <name evidence="10" type="ORF">BCR35DRAFT_304996</name>
</gene>
<accession>A0A1Y2F4X6</accession>
<feature type="domain" description="PIK helical" evidence="9">
    <location>
        <begin position="1322"/>
        <end position="1508"/>
    </location>
</feature>
<evidence type="ECO:0000256" key="4">
    <source>
        <dbReference type="ARBA" id="ARBA00022679"/>
    </source>
</evidence>
<protein>
    <recommendedName>
        <fullName evidence="3">1-phosphatidylinositol 4-kinase</fullName>
        <ecNumber evidence="3">2.7.1.67</ecNumber>
    </recommendedName>
</protein>
<evidence type="ECO:0000313" key="10">
    <source>
        <dbReference type="EMBL" id="ORY78396.1"/>
    </source>
</evidence>
<keyword evidence="11" id="KW-1185">Reference proteome</keyword>
<evidence type="ECO:0000256" key="2">
    <source>
        <dbReference type="ARBA" id="ARBA00006209"/>
    </source>
</evidence>
<dbReference type="InterPro" id="IPR011009">
    <property type="entry name" value="Kinase-like_dom_sf"/>
</dbReference>
<dbReference type="InterPro" id="IPR042236">
    <property type="entry name" value="PI3K_accessory_sf"/>
</dbReference>
<dbReference type="FunCoup" id="A0A1Y2F4X6">
    <property type="interactions" value="215"/>
</dbReference>
<feature type="domain" description="PI3K/PI4K catalytic" evidence="8">
    <location>
        <begin position="1613"/>
        <end position="1877"/>
    </location>
</feature>
<dbReference type="EC" id="2.7.1.67" evidence="3"/>
<comment type="caution">
    <text evidence="10">The sequence shown here is derived from an EMBL/GenBank/DDBJ whole genome shotgun (WGS) entry which is preliminary data.</text>
</comment>
<keyword evidence="7" id="KW-0067">ATP-binding</keyword>
<dbReference type="OrthoDB" id="10264149at2759"/>
<dbReference type="FunFam" id="3.30.1010.10:FF:000014">
    <property type="entry name" value="Phosphatidylinositol 4-kinase STT4"/>
    <property type="match status" value="1"/>
</dbReference>
<dbReference type="STRING" id="106004.A0A1Y2F4X6"/>